<keyword evidence="9" id="KW-0963">Cytoplasm</keyword>
<keyword evidence="16" id="KW-0805">Transcription regulation</keyword>
<feature type="domain" description="Daxx histone-binding" evidence="25">
    <location>
        <begin position="523"/>
        <end position="603"/>
    </location>
</feature>
<evidence type="ECO:0000256" key="14">
    <source>
        <dbReference type="ARBA" id="ARBA00022843"/>
    </source>
</evidence>
<keyword evidence="21" id="KW-0137">Centromere</keyword>
<dbReference type="GO" id="GO:0003714">
    <property type="term" value="F:transcription corepressor activity"/>
    <property type="evidence" value="ECO:0007669"/>
    <property type="project" value="TreeGrafter"/>
</dbReference>
<evidence type="ECO:0000256" key="21">
    <source>
        <dbReference type="ARBA" id="ARBA00023328"/>
    </source>
</evidence>
<evidence type="ECO:0000256" key="18">
    <source>
        <dbReference type="ARBA" id="ARBA00023163"/>
    </source>
</evidence>
<keyword evidence="8" id="KW-0158">Chromosome</keyword>
<evidence type="ECO:0000256" key="10">
    <source>
        <dbReference type="ARBA" id="ARBA00022491"/>
    </source>
</evidence>
<evidence type="ECO:0000256" key="8">
    <source>
        <dbReference type="ARBA" id="ARBA00022454"/>
    </source>
</evidence>
<name>A0AAE1HEZ2_9NEOP</name>
<evidence type="ECO:0000256" key="6">
    <source>
        <dbReference type="ARBA" id="ARBA00008592"/>
    </source>
</evidence>
<dbReference type="PANTHER" id="PTHR12766">
    <property type="entry name" value="DEATH DOMAIN-ASSOCIATED PROTEIN 6 DAXX"/>
    <property type="match status" value="1"/>
</dbReference>
<evidence type="ECO:0000256" key="15">
    <source>
        <dbReference type="ARBA" id="ARBA00022853"/>
    </source>
</evidence>
<gene>
    <name evidence="26" type="ORF">KUF71_009428</name>
</gene>
<evidence type="ECO:0000259" key="24">
    <source>
        <dbReference type="Pfam" id="PF03344"/>
    </source>
</evidence>
<reference evidence="26" key="1">
    <citation type="submission" date="2021-07" db="EMBL/GenBank/DDBJ databases">
        <authorList>
            <person name="Catto M.A."/>
            <person name="Jacobson A."/>
            <person name="Kennedy G."/>
            <person name="Labadie P."/>
            <person name="Hunt B.G."/>
            <person name="Srinivasan R."/>
        </authorList>
    </citation>
    <scope>NUCLEOTIDE SEQUENCE</scope>
    <source>
        <strain evidence="26">PL_HMW_Pooled</strain>
        <tissue evidence="26">Head</tissue>
    </source>
</reference>
<dbReference type="Proteomes" id="UP001219518">
    <property type="component" value="Unassembled WGS sequence"/>
</dbReference>
<dbReference type="GO" id="GO:0000775">
    <property type="term" value="C:chromosome, centromeric region"/>
    <property type="evidence" value="ECO:0007669"/>
    <property type="project" value="UniProtKB-SubCell"/>
</dbReference>
<feature type="region of interest" description="Disordered" evidence="23">
    <location>
        <begin position="190"/>
        <end position="217"/>
    </location>
</feature>
<accession>A0AAE1HEZ2</accession>
<keyword evidence="27" id="KW-1185">Reference proteome</keyword>
<dbReference type="GO" id="GO:0005730">
    <property type="term" value="C:nucleolus"/>
    <property type="evidence" value="ECO:0007669"/>
    <property type="project" value="UniProtKB-SubCell"/>
</dbReference>
<feature type="region of interest" description="Disordered" evidence="23">
    <location>
        <begin position="382"/>
        <end position="411"/>
    </location>
</feature>
<feature type="compositionally biased region" description="Acidic residues" evidence="23">
    <location>
        <begin position="662"/>
        <end position="678"/>
    </location>
</feature>
<evidence type="ECO:0000313" key="27">
    <source>
        <dbReference type="Proteomes" id="UP001219518"/>
    </source>
</evidence>
<evidence type="ECO:0000256" key="4">
    <source>
        <dbReference type="ARBA" id="ARBA00004604"/>
    </source>
</evidence>
<proteinExistence type="inferred from homology"/>
<dbReference type="PANTHER" id="PTHR12766:SF7">
    <property type="entry name" value="DEATH DOMAIN-ASSOCIATED PROTEIN 6"/>
    <property type="match status" value="1"/>
</dbReference>
<evidence type="ECO:0000256" key="2">
    <source>
        <dbReference type="ARBA" id="ARBA00004496"/>
    </source>
</evidence>
<keyword evidence="19" id="KW-0143">Chaperone</keyword>
<keyword evidence="13" id="KW-0053">Apoptosis</keyword>
<evidence type="ECO:0000256" key="9">
    <source>
        <dbReference type="ARBA" id="ARBA00022490"/>
    </source>
</evidence>
<feature type="domain" description="Daxx N-terminal Rassf1C-interacting" evidence="24">
    <location>
        <begin position="302"/>
        <end position="383"/>
    </location>
</feature>
<evidence type="ECO:0000256" key="13">
    <source>
        <dbReference type="ARBA" id="ARBA00022703"/>
    </source>
</evidence>
<evidence type="ECO:0000256" key="16">
    <source>
        <dbReference type="ARBA" id="ARBA00023015"/>
    </source>
</evidence>
<dbReference type="Pfam" id="PF20920">
    <property type="entry name" value="DAXX_hist_bd"/>
    <property type="match status" value="1"/>
</dbReference>
<dbReference type="GO" id="GO:0050681">
    <property type="term" value="F:nuclear androgen receptor binding"/>
    <property type="evidence" value="ECO:0007669"/>
    <property type="project" value="TreeGrafter"/>
</dbReference>
<dbReference type="GO" id="GO:0005737">
    <property type="term" value="C:cytoplasm"/>
    <property type="evidence" value="ECO:0007669"/>
    <property type="project" value="UniProtKB-SubCell"/>
</dbReference>
<evidence type="ECO:0000259" key="25">
    <source>
        <dbReference type="Pfam" id="PF20920"/>
    </source>
</evidence>
<evidence type="ECO:0000256" key="1">
    <source>
        <dbReference type="ARBA" id="ARBA00004322"/>
    </source>
</evidence>
<comment type="caution">
    <text evidence="26">The sequence shown here is derived from an EMBL/GenBank/DDBJ whole genome shotgun (WGS) entry which is preliminary data.</text>
</comment>
<keyword evidence="12" id="KW-0597">Phosphoprotein</keyword>
<keyword evidence="18" id="KW-0804">Transcription</keyword>
<evidence type="ECO:0000256" key="3">
    <source>
        <dbReference type="ARBA" id="ARBA00004584"/>
    </source>
</evidence>
<evidence type="ECO:0000256" key="11">
    <source>
        <dbReference type="ARBA" id="ARBA00022499"/>
    </source>
</evidence>
<comment type="similarity">
    <text evidence="6">Belongs to the DAXX family.</text>
</comment>
<dbReference type="GO" id="GO:0042393">
    <property type="term" value="F:histone binding"/>
    <property type="evidence" value="ECO:0007669"/>
    <property type="project" value="InterPro"/>
</dbReference>
<evidence type="ECO:0000256" key="19">
    <source>
        <dbReference type="ARBA" id="ARBA00023186"/>
    </source>
</evidence>
<dbReference type="GO" id="GO:0006325">
    <property type="term" value="P:chromatin organization"/>
    <property type="evidence" value="ECO:0007669"/>
    <property type="project" value="UniProtKB-KW"/>
</dbReference>
<evidence type="ECO:0000256" key="7">
    <source>
        <dbReference type="ARBA" id="ARBA00019298"/>
    </source>
</evidence>
<evidence type="ECO:0000256" key="12">
    <source>
        <dbReference type="ARBA" id="ARBA00022553"/>
    </source>
</evidence>
<reference evidence="26" key="2">
    <citation type="journal article" date="2023" name="BMC Genomics">
        <title>Pest status, molecular evolution, and epigenetic factors derived from the genome assembly of Frankliniella fusca, a thysanopteran phytovirus vector.</title>
        <authorList>
            <person name="Catto M.A."/>
            <person name="Labadie P.E."/>
            <person name="Jacobson A.L."/>
            <person name="Kennedy G.G."/>
            <person name="Srinivasan R."/>
            <person name="Hunt B.G."/>
        </authorList>
    </citation>
    <scope>NUCLEOTIDE SEQUENCE</scope>
    <source>
        <strain evidence="26">PL_HMW_Pooled</strain>
    </source>
</reference>
<protein>
    <recommendedName>
        <fullName evidence="7">Death domain-associated protein 6</fullName>
    </recommendedName>
    <alternativeName>
        <fullName evidence="22">Daxx</fullName>
    </alternativeName>
</protein>
<evidence type="ECO:0000256" key="5">
    <source>
        <dbReference type="ARBA" id="ARBA00004642"/>
    </source>
</evidence>
<evidence type="ECO:0000256" key="17">
    <source>
        <dbReference type="ARBA" id="ARBA00023054"/>
    </source>
</evidence>
<evidence type="ECO:0000313" key="26">
    <source>
        <dbReference type="EMBL" id="KAK3920141.1"/>
    </source>
</evidence>
<keyword evidence="14" id="KW-0832">Ubl conjugation</keyword>
<keyword evidence="15" id="KW-0156">Chromatin regulator</keyword>
<evidence type="ECO:0000256" key="20">
    <source>
        <dbReference type="ARBA" id="ARBA00023242"/>
    </source>
</evidence>
<evidence type="ECO:0000256" key="22">
    <source>
        <dbReference type="ARBA" id="ARBA00029641"/>
    </source>
</evidence>
<dbReference type="GO" id="GO:0006915">
    <property type="term" value="P:apoptotic process"/>
    <property type="evidence" value="ECO:0007669"/>
    <property type="project" value="UniProtKB-KW"/>
</dbReference>
<feature type="compositionally biased region" description="Acidic residues" evidence="23">
    <location>
        <begin position="613"/>
        <end position="648"/>
    </location>
</feature>
<keyword evidence="20" id="KW-0539">Nucleus</keyword>
<evidence type="ECO:0000256" key="23">
    <source>
        <dbReference type="SAM" id="MobiDB-lite"/>
    </source>
</evidence>
<dbReference type="Gene3D" id="1.10.8.810">
    <property type="entry name" value="Daxx helical bundle domain"/>
    <property type="match status" value="1"/>
</dbReference>
<keyword evidence="17" id="KW-0175">Coiled coil</keyword>
<dbReference type="AlphaFoldDB" id="A0AAE1HEZ2"/>
<dbReference type="InterPro" id="IPR031333">
    <property type="entry name" value="Daxx_N"/>
</dbReference>
<dbReference type="Pfam" id="PF03344">
    <property type="entry name" value="Daxx"/>
    <property type="match status" value="1"/>
</dbReference>
<dbReference type="GO" id="GO:0003713">
    <property type="term" value="F:transcription coactivator activity"/>
    <property type="evidence" value="ECO:0007669"/>
    <property type="project" value="TreeGrafter"/>
</dbReference>
<keyword evidence="10" id="KW-0678">Repressor</keyword>
<dbReference type="Gene3D" id="1.20.58.2170">
    <property type="match status" value="1"/>
</dbReference>
<dbReference type="InterPro" id="IPR046378">
    <property type="entry name" value="DAXX_histone-bd"/>
</dbReference>
<dbReference type="GO" id="GO:0016605">
    <property type="term" value="C:PML body"/>
    <property type="evidence" value="ECO:0007669"/>
    <property type="project" value="UniProtKB-SubCell"/>
</dbReference>
<organism evidence="26 27">
    <name type="scientific">Frankliniella fusca</name>
    <dbReference type="NCBI Taxonomy" id="407009"/>
    <lineage>
        <taxon>Eukaryota</taxon>
        <taxon>Metazoa</taxon>
        <taxon>Ecdysozoa</taxon>
        <taxon>Arthropoda</taxon>
        <taxon>Hexapoda</taxon>
        <taxon>Insecta</taxon>
        <taxon>Pterygota</taxon>
        <taxon>Neoptera</taxon>
        <taxon>Paraneoptera</taxon>
        <taxon>Thysanoptera</taxon>
        <taxon>Terebrantia</taxon>
        <taxon>Thripoidea</taxon>
        <taxon>Thripidae</taxon>
        <taxon>Frankliniella</taxon>
    </lineage>
</organism>
<keyword evidence="11" id="KW-1017">Isopeptide bond</keyword>
<dbReference type="EMBL" id="JAHWGI010000990">
    <property type="protein sequence ID" value="KAK3920141.1"/>
    <property type="molecule type" value="Genomic_DNA"/>
</dbReference>
<sequence length="727" mass="82957">MVIKTWEDLLPVMDDSDIICLDSSQEEPPVVHRPQSAFSIAPPQLCQRWTQPIPQHSALHVNNVPTQWRQPQPVITSVTSLSPLKQKHNLRNFFRTSQPSNSSLNVGGFAWTPKSYSQNSLFNPVPQQHRLTPNLLVNSPVEQYSEIQIKEVKSLSPMKMSLRKEKVEFNSPVRKLRLNVVKALTKDKNNPECITLSDDEGDKGSNSDVISNQNVQKRETIKSDVSCELRGKSNSLADPSNEKEKSLDCNPRAYETLDSQSKVNAATAEEMIAHIAVKDTEMESTSTLTIPLKRKIKPIAVVEKSSDELLEEFLQACMKADSSEDMSTIINKKVKKHYSKVHSTFKKSNGFINLLKDLQSKVVQDPKNVYVHIADLTSELKARKDSAEEDATPPSKKKKSSHEKREVDYNEVESDRNVMKIRKLNKALTKVQKTIQQLETKEVDWDDDDDSSYIMLQRYKDRAVKIFNKICDITNESKAAGNNVKVHFSETPFPEVNKCIQQFVNETRQFPDFVDICEVMKDANEKNNLKLSDREIQDYAEKAFKSIGKELQRQRIHGHTESLLALIEGSIDPADTDKELHEELNKNKEHWKNINKVIDEFAEKAKKKNAENQMEEATEEDRNDEDDDDDDDDDDDEDEDEDEDEEDKNDDHDLSNLSSGSDGEESNTEDEENEDATNEDVTKADEEEEHPEKEGERNNDGKESEDLESKHENIDPMGIEKETSELL</sequence>
<feature type="compositionally biased region" description="Polar residues" evidence="23">
    <location>
        <begin position="204"/>
        <end position="215"/>
    </location>
</feature>
<feature type="compositionally biased region" description="Basic and acidic residues" evidence="23">
    <location>
        <begin position="680"/>
        <end position="727"/>
    </location>
</feature>
<feature type="region of interest" description="Disordered" evidence="23">
    <location>
        <begin position="605"/>
        <end position="727"/>
    </location>
</feature>
<comment type="subcellular location">
    <subcellularLocation>
        <location evidence="3">Chromosome</location>
        <location evidence="3">Centromere</location>
    </subcellularLocation>
    <subcellularLocation>
        <location evidence="2">Cytoplasm</location>
    </subcellularLocation>
    <subcellularLocation>
        <location evidence="1">Nucleus</location>
        <location evidence="1">PML body</location>
    </subcellularLocation>
    <subcellularLocation>
        <location evidence="4">Nucleus</location>
        <location evidence="4">Nucleolus</location>
    </subcellularLocation>
    <subcellularLocation>
        <location evidence="5">Nucleus</location>
        <location evidence="5">Nucleoplasm</location>
    </subcellularLocation>
</comment>
<dbReference type="InterPro" id="IPR046426">
    <property type="entry name" value="DAXX_histone-bd_sf"/>
</dbReference>
<dbReference type="InterPro" id="IPR038298">
    <property type="entry name" value="Daxx_N_sf"/>
</dbReference>